<evidence type="ECO:0000313" key="3">
    <source>
        <dbReference type="Proteomes" id="UP001360560"/>
    </source>
</evidence>
<gene>
    <name evidence="2" type="ORF">DASC09_013380</name>
</gene>
<evidence type="ECO:0000313" key="2">
    <source>
        <dbReference type="EMBL" id="GMM34013.1"/>
    </source>
</evidence>
<protein>
    <submittedName>
        <fullName evidence="2">Uncharacterized protein</fullName>
    </submittedName>
</protein>
<sequence length="713" mass="81214">MTDSFYSTSHYLSHNVKVHVSHAANPFFAGDIVRTLITFLHIDPGQPSDPADDADVHADDNNRNDDADDDDETNQSSQENSWSRRISSQFSRSLFLSQLEESERKLIEPSKQSFDTSETFLSGSLQLFGHFSVDDEVVDISKFEKLRQSSIIGGCVAGVPSLKISTNVPKSFFQNLSSNLSYILSSDIGELNHIVLNGVATDSRGPLEAIHPLFVTNQLLMFPSLTLKPGNIKQYYLEFKLPHSLPPSYHSENLSISYDLILNAERLRNISSVPSNISITFPLKIAIGPNSKGLQVVPLFQKEFSLNRKYLQSKLTQRNVLVELDNDVPYEDFSFVSNLKNDVSNITSIREEAELSDDDEIQNRESIFKTEFINTMKTLMNEKSLTTTEQIKSLPNSPLINNQEFTNIDAVISSNSNPFENANLSADLPFISGRECIKQFTSAVTSDGLIGSNSQQNMYLDKDHAYQPIIKKSQLKTQFLVKFKNKFTTRLIFDKPFYKIGDSINLCFDFVNSLPDHKDSLTVSGISVSLESVERFKYEYLLDYQNSIEEMHKQFQENPQQAYKSWKMPSPANGSQYQQMSYEQINDNIYIERELNNTNPTYWKKFTHIHWVKKYSLLSSSFKKFNVNDLFLDYSLTPQFNSDIFRLKYYLSFKFVILEEDGENTHGVYLKNLHHDTNGDLFGVKDSLNGVTLGIKIPLNILASDSDFHNINI</sequence>
<reference evidence="2 3" key="1">
    <citation type="journal article" date="2023" name="Elife">
        <title>Identification of key yeast species and microbe-microbe interactions impacting larval growth of Drosophila in the wild.</title>
        <authorList>
            <person name="Mure A."/>
            <person name="Sugiura Y."/>
            <person name="Maeda R."/>
            <person name="Honda K."/>
            <person name="Sakurai N."/>
            <person name="Takahashi Y."/>
            <person name="Watada M."/>
            <person name="Katoh T."/>
            <person name="Gotoh A."/>
            <person name="Gotoh Y."/>
            <person name="Taniguchi I."/>
            <person name="Nakamura K."/>
            <person name="Hayashi T."/>
            <person name="Katayama T."/>
            <person name="Uemura T."/>
            <person name="Hattori Y."/>
        </authorList>
    </citation>
    <scope>NUCLEOTIDE SEQUENCE [LARGE SCALE GENOMIC DNA]</scope>
    <source>
        <strain evidence="2 3">SC-9</strain>
    </source>
</reference>
<feature type="compositionally biased region" description="Basic and acidic residues" evidence="1">
    <location>
        <begin position="54"/>
        <end position="65"/>
    </location>
</feature>
<dbReference type="RefSeq" id="XP_064851013.1">
    <property type="nucleotide sequence ID" value="XM_064994941.1"/>
</dbReference>
<evidence type="ECO:0000256" key="1">
    <source>
        <dbReference type="SAM" id="MobiDB-lite"/>
    </source>
</evidence>
<dbReference type="Proteomes" id="UP001360560">
    <property type="component" value="Unassembled WGS sequence"/>
</dbReference>
<dbReference type="GeneID" id="90071992"/>
<proteinExistence type="predicted"/>
<dbReference type="Pfam" id="PF08737">
    <property type="entry name" value="Rgp1"/>
    <property type="match status" value="1"/>
</dbReference>
<name>A0AAV5QGW9_9ASCO</name>
<dbReference type="EMBL" id="BTFZ01000002">
    <property type="protein sequence ID" value="GMM34013.1"/>
    <property type="molecule type" value="Genomic_DNA"/>
</dbReference>
<dbReference type="InterPro" id="IPR014848">
    <property type="entry name" value="Rgp1"/>
</dbReference>
<accession>A0AAV5QGW9</accession>
<dbReference type="Gene3D" id="2.60.40.640">
    <property type="match status" value="1"/>
</dbReference>
<organism evidence="2 3">
    <name type="scientific">Saccharomycopsis crataegensis</name>
    <dbReference type="NCBI Taxonomy" id="43959"/>
    <lineage>
        <taxon>Eukaryota</taxon>
        <taxon>Fungi</taxon>
        <taxon>Dikarya</taxon>
        <taxon>Ascomycota</taxon>
        <taxon>Saccharomycotina</taxon>
        <taxon>Saccharomycetes</taxon>
        <taxon>Saccharomycopsidaceae</taxon>
        <taxon>Saccharomycopsis</taxon>
    </lineage>
</organism>
<comment type="caution">
    <text evidence="2">The sequence shown here is derived from an EMBL/GenBank/DDBJ whole genome shotgun (WGS) entry which is preliminary data.</text>
</comment>
<feature type="region of interest" description="Disordered" evidence="1">
    <location>
        <begin position="44"/>
        <end position="85"/>
    </location>
</feature>
<dbReference type="InterPro" id="IPR014752">
    <property type="entry name" value="Arrestin-like_C"/>
</dbReference>
<dbReference type="AlphaFoldDB" id="A0AAV5QGW9"/>
<dbReference type="PANTHER" id="PTHR12507">
    <property type="entry name" value="REDUCED GROWTH PHENOTYPE 1 RGP1, YEAST -RELATED"/>
    <property type="match status" value="1"/>
</dbReference>
<keyword evidence="3" id="KW-1185">Reference proteome</keyword>